<dbReference type="GO" id="GO:0001891">
    <property type="term" value="C:phagocytic cup"/>
    <property type="evidence" value="ECO:0007669"/>
    <property type="project" value="TreeGrafter"/>
</dbReference>
<protein>
    <submittedName>
        <fullName evidence="2">BIN2 protein</fullName>
    </submittedName>
</protein>
<gene>
    <name evidence="2" type="primary">Bin2</name>
    <name evidence="2" type="ORF">CHATOR_R08045</name>
</gene>
<accession>A0A7L0JRZ6</accession>
<dbReference type="Proteomes" id="UP000537522">
    <property type="component" value="Unassembled WGS sequence"/>
</dbReference>
<evidence type="ECO:0000256" key="1">
    <source>
        <dbReference type="SAM" id="MobiDB-lite"/>
    </source>
</evidence>
<evidence type="ECO:0000313" key="3">
    <source>
        <dbReference type="Proteomes" id="UP000537522"/>
    </source>
</evidence>
<dbReference type="InterPro" id="IPR003005">
    <property type="entry name" value="Amphiphysin"/>
</dbReference>
<dbReference type="PANTHER" id="PTHR46514:SF1">
    <property type="entry name" value="BRIDGING INTEGRATOR 2"/>
    <property type="match status" value="1"/>
</dbReference>
<reference evidence="2 3" key="1">
    <citation type="submission" date="2019-09" db="EMBL/GenBank/DDBJ databases">
        <title>Bird 10,000 Genomes (B10K) Project - Family phase.</title>
        <authorList>
            <person name="Zhang G."/>
        </authorList>
    </citation>
    <scope>NUCLEOTIDE SEQUENCE [LARGE SCALE GENOMIC DNA]</scope>
    <source>
        <strain evidence="2">B10K-DU-011-36</strain>
        <tissue evidence="2">Muscle</tissue>
    </source>
</reference>
<dbReference type="Gene3D" id="1.20.1270.60">
    <property type="entry name" value="Arfaptin homology (AH) domain/BAR domain"/>
    <property type="match status" value="1"/>
</dbReference>
<feature type="region of interest" description="Disordered" evidence="1">
    <location>
        <begin position="230"/>
        <end position="314"/>
    </location>
</feature>
<dbReference type="GO" id="GO:0097320">
    <property type="term" value="P:plasma membrane tubulation"/>
    <property type="evidence" value="ECO:0007669"/>
    <property type="project" value="TreeGrafter"/>
</dbReference>
<proteinExistence type="predicted"/>
<dbReference type="GO" id="GO:0071800">
    <property type="term" value="P:podosome assembly"/>
    <property type="evidence" value="ECO:0007669"/>
    <property type="project" value="TreeGrafter"/>
</dbReference>
<comment type="caution">
    <text evidence="2">The sequence shown here is derived from an EMBL/GenBank/DDBJ whole genome shotgun (WGS) entry which is preliminary data.</text>
</comment>
<keyword evidence="3" id="KW-1185">Reference proteome</keyword>
<dbReference type="AlphaFoldDB" id="A0A7L0JRZ6"/>
<feature type="non-terminal residue" evidence="2">
    <location>
        <position position="314"/>
    </location>
</feature>
<sequence>SRIACYVTIFQNISNLRDIFYKEMSKLNHDLYEVMSKLDKQHSSKVFIIKGIPSNRRSLVISSPVSPPAMYPCPGKAPGELPTSPASRPDWEPVLETEMASASPGAGSEGTEGISDGPVETGARELGAGELGAPVPGPPPASPASVGSVSETASVSSEEAQEPVLTPEAPSPETGVSTGTGSPGLPKSHTGSPVSCGPEVAEAAGGVQVGAEAIAASLASLILSKAIATAAGSTPAEPKNAAEESGGTNSEGRASLEDTGDSSVGDSLSPASAHDATTSPHSLCPSQEQGTPRAPEQDTSQDPPQDPGETLTSL</sequence>
<feature type="compositionally biased region" description="Low complexity" evidence="1">
    <location>
        <begin position="143"/>
        <end position="158"/>
    </location>
</feature>
<feature type="region of interest" description="Disordered" evidence="1">
    <location>
        <begin position="97"/>
        <end position="199"/>
    </location>
</feature>
<feature type="compositionally biased region" description="Polar residues" evidence="1">
    <location>
        <begin position="261"/>
        <end position="290"/>
    </location>
</feature>
<dbReference type="GO" id="GO:0002102">
    <property type="term" value="C:podosome"/>
    <property type="evidence" value="ECO:0007669"/>
    <property type="project" value="TreeGrafter"/>
</dbReference>
<dbReference type="GO" id="GO:0006911">
    <property type="term" value="P:phagocytosis, engulfment"/>
    <property type="evidence" value="ECO:0007669"/>
    <property type="project" value="TreeGrafter"/>
</dbReference>
<dbReference type="EMBL" id="VXAL01003982">
    <property type="protein sequence ID" value="NXK46499.1"/>
    <property type="molecule type" value="Genomic_DNA"/>
</dbReference>
<dbReference type="PANTHER" id="PTHR46514">
    <property type="entry name" value="AMPHIPHYSIN"/>
    <property type="match status" value="1"/>
</dbReference>
<dbReference type="GO" id="GO:0005543">
    <property type="term" value="F:phospholipid binding"/>
    <property type="evidence" value="ECO:0007669"/>
    <property type="project" value="TreeGrafter"/>
</dbReference>
<evidence type="ECO:0000313" key="2">
    <source>
        <dbReference type="EMBL" id="NXK46499.1"/>
    </source>
</evidence>
<feature type="non-terminal residue" evidence="2">
    <location>
        <position position="1"/>
    </location>
</feature>
<feature type="compositionally biased region" description="Low complexity" evidence="1">
    <location>
        <begin position="124"/>
        <end position="134"/>
    </location>
</feature>
<name>A0A7L0JRZ6_CHATO</name>
<organism evidence="2 3">
    <name type="scientific">Chauna torquata</name>
    <name type="common">Southern screamer</name>
    <dbReference type="NCBI Taxonomy" id="30388"/>
    <lineage>
        <taxon>Eukaryota</taxon>
        <taxon>Metazoa</taxon>
        <taxon>Chordata</taxon>
        <taxon>Craniata</taxon>
        <taxon>Vertebrata</taxon>
        <taxon>Euteleostomi</taxon>
        <taxon>Archelosauria</taxon>
        <taxon>Archosauria</taxon>
        <taxon>Dinosauria</taxon>
        <taxon>Saurischia</taxon>
        <taxon>Theropoda</taxon>
        <taxon>Coelurosauria</taxon>
        <taxon>Aves</taxon>
        <taxon>Neognathae</taxon>
        <taxon>Galloanserae</taxon>
        <taxon>Anseriformes</taxon>
        <taxon>Anhimidae</taxon>
        <taxon>Chauna</taxon>
    </lineage>
</organism>
<dbReference type="InterPro" id="IPR027267">
    <property type="entry name" value="AH/BAR_dom_sf"/>
</dbReference>